<dbReference type="SUPFAM" id="SSF58104">
    <property type="entry name" value="Methyl-accepting chemotaxis protein (MCP) signaling domain"/>
    <property type="match status" value="1"/>
</dbReference>
<feature type="domain" description="HAMP" evidence="7">
    <location>
        <begin position="318"/>
        <end position="370"/>
    </location>
</feature>
<evidence type="ECO:0000313" key="10">
    <source>
        <dbReference type="Proteomes" id="UP000296216"/>
    </source>
</evidence>
<evidence type="ECO:0000256" key="4">
    <source>
        <dbReference type="SAM" id="Coils"/>
    </source>
</evidence>
<evidence type="ECO:0000313" key="8">
    <source>
        <dbReference type="EMBL" id="QCC44549.1"/>
    </source>
</evidence>
<dbReference type="GO" id="GO:0007165">
    <property type="term" value="P:signal transduction"/>
    <property type="evidence" value="ECO:0007669"/>
    <property type="project" value="UniProtKB-KW"/>
</dbReference>
<dbReference type="PRINTS" id="PR00260">
    <property type="entry name" value="CHEMTRNSDUCR"/>
</dbReference>
<evidence type="ECO:0000259" key="7">
    <source>
        <dbReference type="PROSITE" id="PS50885"/>
    </source>
</evidence>
<gene>
    <name evidence="8" type="primary">htr4</name>
    <name evidence="9" type="ORF">APQ99_01039</name>
    <name evidence="8" type="ORF">HBSAL_04125</name>
</gene>
<dbReference type="EMBL" id="VRYN01000002">
    <property type="protein sequence ID" value="TYO76404.1"/>
    <property type="molecule type" value="Genomic_DNA"/>
</dbReference>
<evidence type="ECO:0000256" key="1">
    <source>
        <dbReference type="ARBA" id="ARBA00023224"/>
    </source>
</evidence>
<dbReference type="InterPro" id="IPR003660">
    <property type="entry name" value="HAMP_dom"/>
</dbReference>
<dbReference type="RefSeq" id="WP_136361143.1">
    <property type="nucleotide sequence ID" value="NZ_VRYN01000002.1"/>
</dbReference>
<dbReference type="GO" id="GO:0016020">
    <property type="term" value="C:membrane"/>
    <property type="evidence" value="ECO:0007669"/>
    <property type="project" value="InterPro"/>
</dbReference>
<dbReference type="GeneID" id="39854695"/>
<dbReference type="SMART" id="SM00304">
    <property type="entry name" value="HAMP"/>
    <property type="match status" value="2"/>
</dbReference>
<dbReference type="CDD" id="cd11386">
    <property type="entry name" value="MCP_signal"/>
    <property type="match status" value="1"/>
</dbReference>
<feature type="domain" description="HAMP" evidence="7">
    <location>
        <begin position="412"/>
        <end position="465"/>
    </location>
</feature>
<dbReference type="InterPro" id="IPR004090">
    <property type="entry name" value="Chemotax_Me-accpt_rcpt"/>
</dbReference>
<dbReference type="CDD" id="cd06225">
    <property type="entry name" value="HAMP"/>
    <property type="match status" value="1"/>
</dbReference>
<dbReference type="PANTHER" id="PTHR32089">
    <property type="entry name" value="METHYL-ACCEPTING CHEMOTAXIS PROTEIN MCPB"/>
    <property type="match status" value="1"/>
</dbReference>
<reference evidence="8 10" key="1">
    <citation type="journal article" date="2019" name="Microbiol. Resour. Announc.">
        <title>The Genome Sequence of the Halobacterium salinarum Type Strain Is Closely Related to That of Laboratory Strains NRC-1 and R1.</title>
        <authorList>
            <person name="Pfeiffer F."/>
            <person name="Marchfelder A."/>
            <person name="Habermann B."/>
            <person name="Dyall-Smith M.L."/>
        </authorList>
    </citation>
    <scope>NUCLEOTIDE SEQUENCE [LARGE SCALE GENOMIC DNA]</scope>
    <source>
        <strain evidence="8">91-R6</strain>
        <strain evidence="10">ATCC 33171 / DSM 3754 / JCM 8978 / NBRC 102687 / NCIMB 764 / 91-R6</strain>
    </source>
</reference>
<evidence type="ECO:0000256" key="2">
    <source>
        <dbReference type="ARBA" id="ARBA00029447"/>
    </source>
</evidence>
<dbReference type="AlphaFoldDB" id="A0A4D6GS26"/>
<dbReference type="GO" id="GO:0006935">
    <property type="term" value="P:chemotaxis"/>
    <property type="evidence" value="ECO:0007669"/>
    <property type="project" value="InterPro"/>
</dbReference>
<dbReference type="EMBL" id="CP038631">
    <property type="protein sequence ID" value="QCC44549.1"/>
    <property type="molecule type" value="Genomic_DNA"/>
</dbReference>
<feature type="transmembrane region" description="Helical" evidence="5">
    <location>
        <begin position="23"/>
        <end position="47"/>
    </location>
</feature>
<evidence type="ECO:0000259" key="6">
    <source>
        <dbReference type="PROSITE" id="PS50111"/>
    </source>
</evidence>
<protein>
    <submittedName>
        <fullName evidence="9">Methyl-accepting chemotaxis protein</fullName>
    </submittedName>
    <submittedName>
        <fullName evidence="8">Transducer protein Htr4</fullName>
    </submittedName>
</protein>
<keyword evidence="1 3" id="KW-0807">Transducer</keyword>
<dbReference type="Proteomes" id="UP000296216">
    <property type="component" value="Chromosome"/>
</dbReference>
<dbReference type="Pfam" id="PF00015">
    <property type="entry name" value="MCPsignal"/>
    <property type="match status" value="1"/>
</dbReference>
<keyword evidence="5" id="KW-0812">Transmembrane</keyword>
<dbReference type="Gene3D" id="1.10.287.950">
    <property type="entry name" value="Methyl-accepting chemotaxis protein"/>
    <property type="match status" value="1"/>
</dbReference>
<evidence type="ECO:0000313" key="11">
    <source>
        <dbReference type="Proteomes" id="UP000323075"/>
    </source>
</evidence>
<dbReference type="Proteomes" id="UP000323075">
    <property type="component" value="Unassembled WGS sequence"/>
</dbReference>
<reference evidence="8" key="3">
    <citation type="journal article" name="MicrobiologyOpen">
        <title>Whole-genome comparison between the type strain of Halobacterium salinarum (DSM 3754(T)) and the laboratory strains R1 and NRC-1.</title>
        <authorList>
            <person name="Pfeiffer F."/>
            <person name="Losensky G."/>
            <person name="Marchfelder A."/>
            <person name="Habermann B."/>
            <person name="Dyall-Smith M."/>
        </authorList>
    </citation>
    <scope>NUCLEOTIDE SEQUENCE</scope>
    <source>
        <strain evidence="8">91-R6</strain>
    </source>
</reference>
<feature type="transmembrane region" description="Helical" evidence="5">
    <location>
        <begin position="298"/>
        <end position="317"/>
    </location>
</feature>
<comment type="similarity">
    <text evidence="2">Belongs to the methyl-accepting chemotaxis (MCP) protein family.</text>
</comment>
<dbReference type="PROSITE" id="PS50885">
    <property type="entry name" value="HAMP"/>
    <property type="match status" value="2"/>
</dbReference>
<dbReference type="SMART" id="SM00283">
    <property type="entry name" value="MA"/>
    <property type="match status" value="1"/>
</dbReference>
<dbReference type="Pfam" id="PF00672">
    <property type="entry name" value="HAMP"/>
    <property type="match status" value="1"/>
</dbReference>
<keyword evidence="4" id="KW-0175">Coiled coil</keyword>
<evidence type="ECO:0000256" key="3">
    <source>
        <dbReference type="PROSITE-ProRule" id="PRU00284"/>
    </source>
</evidence>
<keyword evidence="5" id="KW-0472">Membrane</keyword>
<dbReference type="Gene3D" id="3.30.450.20">
    <property type="entry name" value="PAS domain"/>
    <property type="match status" value="2"/>
</dbReference>
<dbReference type="InterPro" id="IPR004089">
    <property type="entry name" value="MCPsignal_dom"/>
</dbReference>
<reference evidence="9 11" key="2">
    <citation type="submission" date="2019-07" db="EMBL/GenBank/DDBJ databases">
        <title>Genomic Encyclopedia of Archaeal and Bacterial Type Strains, Phase II (KMG-II): from individual species to whole genera.</title>
        <authorList>
            <person name="Goeker M."/>
        </authorList>
    </citation>
    <scope>NUCLEOTIDE SEQUENCE [LARGE SCALE GENOMIC DNA]</scope>
    <source>
        <strain evidence="9 11">DSM 3754</strain>
    </source>
</reference>
<proteinExistence type="inferred from homology"/>
<feature type="coiled-coil region" evidence="4">
    <location>
        <begin position="369"/>
        <end position="424"/>
    </location>
</feature>
<keyword evidence="5" id="KW-1133">Transmembrane helix</keyword>
<dbReference type="PROSITE" id="PS50111">
    <property type="entry name" value="CHEMOTAXIS_TRANSDUC_2"/>
    <property type="match status" value="1"/>
</dbReference>
<sequence length="778" mass="82194">MSIRSFAHRILRRALPGFVRRSYLAKFGVALLAVVVCISAAGGVMYLNTSEHLQQSSRTELKKAAELSSSAVDNWHDERTNNARMLAQYGVFDNDNVTEVQQFFTDEQHHLPSDVRDIHYVSLTDARIITSTDSGLRNASFGSEAAPWSRQQLTPGDDGVFVSQPYVNDGITEVAYVARVSSTPGRRTAVVMTASLAAISSSFWDPTPHSFTQLVDGTGSVIADDSKRATRQPYVENATSPIVGARAVGFQPAAQAVKEMDQAHETAYAPVDGTPWVVTLHVPTSEAYGLASNMAENVLLILGIALAGLVFIALTLGRGTVRALNDLEAKAAALERGEYDTDLDVARVDELGRLFEAFASLRDTVQARIRDANGQQADAEAARSEAEAAQADAEAAQAEAEAAREESEAQARRLETTAEAFSETMRAYAAGDLTVRLDADVEQAAMADIAAAFNEMAADMEATIADVVAFADEVATASTDASDSAAAVEQTGRDVSDAVGRIRDRAADQRDQLEAVASETDEMSATIEEVAASADQVAETSQRAAALGDDGQAAAQDAVAQLEEIEDETQAAATAVDDLEAKMSEIETIVAAITDIAEQTNMLALNANIEAARADQDGDGFAVVADEVKDLADESKASAAEIEALVAEVRAQTETSVAAMDRIQERVSDGVETVSETERSLSEIAGRIAEADTGVQEISNAMDDQAASVSDVTTAVGDVAALGEETATEAESTADAAAEQATTLSDVAAQTETLAEHAVALREHAAQFEVAADNERAE</sequence>
<dbReference type="Gene3D" id="6.10.250.1910">
    <property type="match status" value="1"/>
</dbReference>
<feature type="domain" description="Methyl-accepting transducer" evidence="6">
    <location>
        <begin position="484"/>
        <end position="720"/>
    </location>
</feature>
<evidence type="ECO:0000256" key="5">
    <source>
        <dbReference type="SAM" id="Phobius"/>
    </source>
</evidence>
<dbReference type="GO" id="GO:0004888">
    <property type="term" value="F:transmembrane signaling receptor activity"/>
    <property type="evidence" value="ECO:0007669"/>
    <property type="project" value="InterPro"/>
</dbReference>
<accession>A0A4D6GS26</accession>
<organism evidence="8 10">
    <name type="scientific">Halobacterium salinarum (strain ATCC 33171 / DSM 3754 / JCM 8978 / NBRC 102687 / NCIMB 764 / 91-R6)</name>
    <dbReference type="NCBI Taxonomy" id="2597657"/>
    <lineage>
        <taxon>Archaea</taxon>
        <taxon>Methanobacteriati</taxon>
        <taxon>Methanobacteriota</taxon>
        <taxon>Stenosarchaea group</taxon>
        <taxon>Halobacteria</taxon>
        <taxon>Halobacteriales</taxon>
        <taxon>Halobacteriaceae</taxon>
        <taxon>Halobacterium</taxon>
    </lineage>
</organism>
<evidence type="ECO:0000313" key="9">
    <source>
        <dbReference type="EMBL" id="TYO76404.1"/>
    </source>
</evidence>
<dbReference type="PANTHER" id="PTHR32089:SF112">
    <property type="entry name" value="LYSOZYME-LIKE PROTEIN-RELATED"/>
    <property type="match status" value="1"/>
</dbReference>
<name>A0A4D6GS26_HALS9</name>